<proteinExistence type="predicted"/>
<dbReference type="GO" id="GO:0003676">
    <property type="term" value="F:nucleic acid binding"/>
    <property type="evidence" value="ECO:0007669"/>
    <property type="project" value="InterPro"/>
</dbReference>
<organism evidence="1 2">
    <name type="scientific">Tilletiaria anomala (strain ATCC 24038 / CBS 436.72 / UBC 951)</name>
    <dbReference type="NCBI Taxonomy" id="1037660"/>
    <lineage>
        <taxon>Eukaryota</taxon>
        <taxon>Fungi</taxon>
        <taxon>Dikarya</taxon>
        <taxon>Basidiomycota</taxon>
        <taxon>Ustilaginomycotina</taxon>
        <taxon>Exobasidiomycetes</taxon>
        <taxon>Georgefischeriales</taxon>
        <taxon>Tilletiariaceae</taxon>
        <taxon>Tilletiaria</taxon>
    </lineage>
</organism>
<dbReference type="SUPFAM" id="SSF53098">
    <property type="entry name" value="Ribonuclease H-like"/>
    <property type="match status" value="1"/>
</dbReference>
<evidence type="ECO:0000313" key="2">
    <source>
        <dbReference type="Proteomes" id="UP000027361"/>
    </source>
</evidence>
<name>A0A066VBV9_TILAU</name>
<dbReference type="InterPro" id="IPR012337">
    <property type="entry name" value="RNaseH-like_sf"/>
</dbReference>
<comment type="caution">
    <text evidence="1">The sequence shown here is derived from an EMBL/GenBank/DDBJ whole genome shotgun (WGS) entry which is preliminary data.</text>
</comment>
<sequence>MTCARQKFNDNSTAHPDFLDFLRRTLTASSLASSPHSMRHLDARRLKARSSAIVNSSTTLARALHGARSAWHISAWMISSVIERGVSSLLCITQGSIRSGPPASCEVYDAEAVVLQTGIQAVSQIWAFSDNQAFVASASASSHTLLRAWQAHAEQQDDELHLRESEDGMADVLVHSRRPHAYLAWPRGVRGCYLAAKTGRGDFAAYHRRRHRKDRNRQRLRLNAVIQRFLPQQFPTGFSEVKVWLWRRSRSAAAQQFNGPYVHTVNRSHAVYLMMTGFHCSKTLINPSSSSLRLHAFSDSQAIVKCILAAPTCSSQWSLLKLQEKARSCLEADGRSTFHLDGVPGHAEVAGKELVDSLAKKFYYEPSGCRNARTPKPSVK</sequence>
<gene>
    <name evidence="1" type="ORF">K437DRAFT_265344</name>
</gene>
<dbReference type="Gene3D" id="3.30.420.10">
    <property type="entry name" value="Ribonuclease H-like superfamily/Ribonuclease H"/>
    <property type="match status" value="1"/>
</dbReference>
<evidence type="ECO:0008006" key="3">
    <source>
        <dbReference type="Google" id="ProtNLM"/>
    </source>
</evidence>
<keyword evidence="2" id="KW-1185">Reference proteome</keyword>
<dbReference type="HOGENOM" id="CLU_727983_0_0_1"/>
<dbReference type="GeneID" id="25265752"/>
<dbReference type="InterPro" id="IPR036397">
    <property type="entry name" value="RNaseH_sf"/>
</dbReference>
<accession>A0A066VBV9</accession>
<dbReference type="RefSeq" id="XP_013239988.1">
    <property type="nucleotide sequence ID" value="XM_013384534.1"/>
</dbReference>
<dbReference type="InParanoid" id="A0A066VBV9"/>
<dbReference type="EMBL" id="JMSN01000176">
    <property type="protein sequence ID" value="KDN36244.1"/>
    <property type="molecule type" value="Genomic_DNA"/>
</dbReference>
<protein>
    <recommendedName>
        <fullName evidence="3">RNase H type-1 domain-containing protein</fullName>
    </recommendedName>
</protein>
<reference evidence="1 2" key="1">
    <citation type="submission" date="2014-05" db="EMBL/GenBank/DDBJ databases">
        <title>Draft genome sequence of a rare smut relative, Tilletiaria anomala UBC 951.</title>
        <authorList>
            <consortium name="DOE Joint Genome Institute"/>
            <person name="Toome M."/>
            <person name="Kuo A."/>
            <person name="Henrissat B."/>
            <person name="Lipzen A."/>
            <person name="Tritt A."/>
            <person name="Yoshinaga Y."/>
            <person name="Zane M."/>
            <person name="Barry K."/>
            <person name="Grigoriev I.V."/>
            <person name="Spatafora J.W."/>
            <person name="Aimea M.C."/>
        </authorList>
    </citation>
    <scope>NUCLEOTIDE SEQUENCE [LARGE SCALE GENOMIC DNA]</scope>
    <source>
        <strain evidence="1 2">UBC 951</strain>
    </source>
</reference>
<evidence type="ECO:0000313" key="1">
    <source>
        <dbReference type="EMBL" id="KDN36244.1"/>
    </source>
</evidence>
<dbReference type="AlphaFoldDB" id="A0A066VBV9"/>
<dbReference type="Proteomes" id="UP000027361">
    <property type="component" value="Unassembled WGS sequence"/>
</dbReference>